<evidence type="ECO:0000313" key="12">
    <source>
        <dbReference type="RefSeq" id="XP_010257329.1"/>
    </source>
</evidence>
<comment type="subcellular location">
    <subcellularLocation>
        <location evidence="6">Nucleus</location>
    </subcellularLocation>
</comment>
<dbReference type="SMART" id="SM00575">
    <property type="entry name" value="ZnF_PMZ"/>
    <property type="match status" value="1"/>
</dbReference>
<evidence type="ECO:0000256" key="1">
    <source>
        <dbReference type="ARBA" id="ARBA00005889"/>
    </source>
</evidence>
<dbReference type="GO" id="GO:0006355">
    <property type="term" value="P:regulation of DNA-templated transcription"/>
    <property type="evidence" value="ECO:0007669"/>
    <property type="project" value="UniProtKB-UniRule"/>
</dbReference>
<keyword evidence="6" id="KW-0539">Nucleus</keyword>
<dbReference type="RefSeq" id="XP_010257329.1">
    <property type="nucleotide sequence ID" value="XM_010259027.2"/>
</dbReference>
<dbReference type="InterPro" id="IPR006564">
    <property type="entry name" value="Znf_PMZ"/>
</dbReference>
<dbReference type="Proteomes" id="UP000189703">
    <property type="component" value="Unplaced"/>
</dbReference>
<protein>
    <recommendedName>
        <fullName evidence="6">Protein FAR1-RELATED SEQUENCE</fullName>
    </recommendedName>
</protein>
<evidence type="ECO:0000256" key="7">
    <source>
        <dbReference type="SAM" id="MobiDB-lite"/>
    </source>
</evidence>
<dbReference type="KEGG" id="nnu:104597471"/>
<dbReference type="InterPro" id="IPR007527">
    <property type="entry name" value="Znf_SWIM"/>
</dbReference>
<dbReference type="PANTHER" id="PTHR31669:SF299">
    <property type="entry name" value="PROTEIN FAR1-RELATED SEQUENCE"/>
    <property type="match status" value="1"/>
</dbReference>
<dbReference type="GeneID" id="104597471"/>
<dbReference type="Pfam" id="PF04434">
    <property type="entry name" value="SWIM"/>
    <property type="match status" value="1"/>
</dbReference>
<evidence type="ECO:0000256" key="4">
    <source>
        <dbReference type="ARBA" id="ARBA00022833"/>
    </source>
</evidence>
<dbReference type="eggNOG" id="ENOG502QSMI">
    <property type="taxonomic scope" value="Eukaryota"/>
</dbReference>
<dbReference type="RefSeq" id="XP_010257328.1">
    <property type="nucleotide sequence ID" value="XM_010259026.2"/>
</dbReference>
<evidence type="ECO:0000313" key="10">
    <source>
        <dbReference type="RefSeq" id="XP_010257327.1"/>
    </source>
</evidence>
<evidence type="ECO:0000313" key="11">
    <source>
        <dbReference type="RefSeq" id="XP_010257328.1"/>
    </source>
</evidence>
<dbReference type="InterPro" id="IPR031052">
    <property type="entry name" value="FHY3/FAR1"/>
</dbReference>
<dbReference type="STRING" id="4432.A0A1U7ZYB9"/>
<keyword evidence="3 5" id="KW-0863">Zinc-finger</keyword>
<evidence type="ECO:0000256" key="2">
    <source>
        <dbReference type="ARBA" id="ARBA00022723"/>
    </source>
</evidence>
<accession>A0A1U7ZYB9</accession>
<feature type="region of interest" description="Disordered" evidence="7">
    <location>
        <begin position="1"/>
        <end position="61"/>
    </location>
</feature>
<comment type="similarity">
    <text evidence="1 6">Belongs to the FHY3/FAR1 family.</text>
</comment>
<keyword evidence="2 6" id="KW-0479">Metal-binding</keyword>
<evidence type="ECO:0000256" key="6">
    <source>
        <dbReference type="RuleBase" id="RU367018"/>
    </source>
</evidence>
<dbReference type="RefSeq" id="XP_010257327.1">
    <property type="nucleotide sequence ID" value="XM_010259025.2"/>
</dbReference>
<evidence type="ECO:0000313" key="14">
    <source>
        <dbReference type="RefSeq" id="XP_010257332.1"/>
    </source>
</evidence>
<sequence>MSRDGGDGCDEASSLKEDNPMVTLQLQFDSEGDHQSPEPVEGVHQSPEPVEGDGNEPNSSIKEPFVDMEFESETHAYNFYNEYAMRVGFSVRKDWKNKNREGCVTGRRFVCSREGFRRPDPRDKGVRNTRKDTRCGCGAYMTIAIRTNGKYYVSQFEKTHNHEFVTLQPFLRPQKKFTKAQAVTDLTDDSRTPNAAVDSTGRQVGCQENVGFLRRDYNYYLHTKRMTALKSGEAAAVLQYFQHKQQQNSSFFYAIQLDVEDKITNIFWANLQMVVDYEHFGDVVCFDTTYKTNKEGWPFGLFVGVNHHKQSIVFGGALLYDETTESFEWLLHTFVKAMSGKMPRTIITDQGAAMANAIKTVLPTTDHRICVWHMYQNALKNISHAFRRGTSFGKEFNKCIYEYEEEDEFLQAWKDMLEKYDLKENSWLQRQFSIKEKWAMAYGRNTFCADMKTTQRTESLRSALRRHLNSDTDLIDFLKHFEQAVEDHRSEELQADFQMSQSDPRMIAPVKMLIEASKVYTHAVFEKFQEEYKKFLACDITCCGEVGTVSFYKVTMEGKPHEHMVTYDSANETLECSCKKFEFDGVLCCHAIKVLNHRNLKVVPQRYILKRWTKFAKVGIVENVHGSAYDVDPNLELLGRYQDVYHRFVKVAERAAESKEAYKYVAMKSQEIMKEVENIISKENSRNSNVNTSKGLTLERGTVENTFVEGEHVDSDRNMVENSSNDATGDVYTQPLQVRNLKRKEGCSHLVPPIDQRRPYIPRGNNIQPQTIALPVGQQGQSFTFLQ</sequence>
<organism evidence="9 12">
    <name type="scientific">Nelumbo nucifera</name>
    <name type="common">Sacred lotus</name>
    <dbReference type="NCBI Taxonomy" id="4432"/>
    <lineage>
        <taxon>Eukaryota</taxon>
        <taxon>Viridiplantae</taxon>
        <taxon>Streptophyta</taxon>
        <taxon>Embryophyta</taxon>
        <taxon>Tracheophyta</taxon>
        <taxon>Spermatophyta</taxon>
        <taxon>Magnoliopsida</taxon>
        <taxon>Proteales</taxon>
        <taxon>Nelumbonaceae</taxon>
        <taxon>Nelumbo</taxon>
    </lineage>
</organism>
<dbReference type="InterPro" id="IPR018289">
    <property type="entry name" value="MULE_transposase_dom"/>
</dbReference>
<keyword evidence="4 6" id="KW-0862">Zinc</keyword>
<dbReference type="OrthoDB" id="2402896at2759"/>
<dbReference type="GO" id="GO:0005634">
    <property type="term" value="C:nucleus"/>
    <property type="evidence" value="ECO:0007669"/>
    <property type="project" value="UniProtKB-SubCell"/>
</dbReference>
<dbReference type="AlphaFoldDB" id="A0A1U7ZYB9"/>
<feature type="domain" description="SWIM-type" evidence="8">
    <location>
        <begin position="552"/>
        <end position="599"/>
    </location>
</feature>
<dbReference type="RefSeq" id="XP_010257332.1">
    <property type="nucleotide sequence ID" value="XM_010259030.2"/>
</dbReference>
<keyword evidence="9" id="KW-1185">Reference proteome</keyword>
<proteinExistence type="inferred from homology"/>
<dbReference type="PANTHER" id="PTHR31669">
    <property type="entry name" value="PROTEIN FAR1-RELATED SEQUENCE 10-RELATED"/>
    <property type="match status" value="1"/>
</dbReference>
<evidence type="ECO:0000259" key="8">
    <source>
        <dbReference type="PROSITE" id="PS50966"/>
    </source>
</evidence>
<dbReference type="GO" id="GO:0008270">
    <property type="term" value="F:zinc ion binding"/>
    <property type="evidence" value="ECO:0007669"/>
    <property type="project" value="UniProtKB-UniRule"/>
</dbReference>
<dbReference type="PROSITE" id="PS50966">
    <property type="entry name" value="ZF_SWIM"/>
    <property type="match status" value="1"/>
</dbReference>
<gene>
    <name evidence="10 11 12 13 14" type="primary">LOC104597471</name>
</gene>
<evidence type="ECO:0000256" key="5">
    <source>
        <dbReference type="PROSITE-ProRule" id="PRU00325"/>
    </source>
</evidence>
<dbReference type="RefSeq" id="XP_010257330.1">
    <property type="nucleotide sequence ID" value="XM_010259028.2"/>
</dbReference>
<evidence type="ECO:0000313" key="9">
    <source>
        <dbReference type="Proteomes" id="UP000189703"/>
    </source>
</evidence>
<dbReference type="OMA" id="FFWADPK"/>
<evidence type="ECO:0000313" key="13">
    <source>
        <dbReference type="RefSeq" id="XP_010257330.1"/>
    </source>
</evidence>
<dbReference type="Pfam" id="PF10551">
    <property type="entry name" value="MULE"/>
    <property type="match status" value="1"/>
</dbReference>
<reference evidence="10 11" key="1">
    <citation type="submission" date="2025-04" db="UniProtKB">
        <authorList>
            <consortium name="RefSeq"/>
        </authorList>
    </citation>
    <scope>IDENTIFICATION</scope>
</reference>
<comment type="function">
    <text evidence="6">Putative transcription activator involved in regulating light control of development.</text>
</comment>
<name>A0A1U7ZYB9_NELNU</name>
<dbReference type="InterPro" id="IPR004330">
    <property type="entry name" value="FAR1_DNA_bnd_dom"/>
</dbReference>
<evidence type="ECO:0000256" key="3">
    <source>
        <dbReference type="ARBA" id="ARBA00022771"/>
    </source>
</evidence>
<dbReference type="Pfam" id="PF03101">
    <property type="entry name" value="FAR1"/>
    <property type="match status" value="1"/>
</dbReference>